<feature type="compositionally biased region" description="Polar residues" evidence="2">
    <location>
        <begin position="27"/>
        <end position="50"/>
    </location>
</feature>
<evidence type="ECO:0000313" key="3">
    <source>
        <dbReference type="EMBL" id="OAF59807.1"/>
    </source>
</evidence>
<dbReference type="GO" id="GO:0010737">
    <property type="term" value="P:protein kinase A signaling"/>
    <property type="evidence" value="ECO:0007669"/>
    <property type="project" value="TreeGrafter"/>
</dbReference>
<feature type="region of interest" description="Disordered" evidence="2">
    <location>
        <begin position="1"/>
        <end position="59"/>
    </location>
</feature>
<feature type="compositionally biased region" description="Basic and acidic residues" evidence="2">
    <location>
        <begin position="1"/>
        <end position="20"/>
    </location>
</feature>
<evidence type="ECO:0000256" key="1">
    <source>
        <dbReference type="ARBA" id="ARBA00010954"/>
    </source>
</evidence>
<protein>
    <recommendedName>
        <fullName evidence="4">T-complex 11</fullName>
    </recommendedName>
</protein>
<dbReference type="GeneID" id="36286887"/>
<dbReference type="Pfam" id="PF05794">
    <property type="entry name" value="Tcp11"/>
    <property type="match status" value="1"/>
</dbReference>
<evidence type="ECO:0008006" key="4">
    <source>
        <dbReference type="Google" id="ProtNLM"/>
    </source>
</evidence>
<accession>A0A177ACK6</accession>
<dbReference type="RefSeq" id="XP_024325090.1">
    <property type="nucleotide sequence ID" value="XM_024467455.1"/>
</dbReference>
<proteinExistence type="inferred from homology"/>
<dbReference type="Proteomes" id="UP000077154">
    <property type="component" value="Unassembled WGS sequence"/>
</dbReference>
<gene>
    <name evidence="3" type="ORF">VC83_03813</name>
</gene>
<dbReference type="PANTHER" id="PTHR12832:SF11">
    <property type="entry name" value="LD23868P"/>
    <property type="match status" value="1"/>
</dbReference>
<comment type="similarity">
    <text evidence="1">Belongs to the TCP11 family.</text>
</comment>
<sequence length="630" mass="70761">MHMDWKDTMETPDGNGKEQGSDMVADHNSSNTEKVTTGVKTLNSTSQNPETPREGCGNRRPRTMIWESLYGVGLYGLGNSPMKGKPALSRTDDVAQNEAPDINTSLAQSCSINGEKSSSTSTVSVLEGNKTANDSGDTLLEPPVTKEVLAELEIAMVISNPKFRHDFNFGCKIPYVPKRRKQKSDEFWRTLQLQISELWSDREAFIAKHPGNTWTLPLLLKAIGEILTELLPQRDSSLIEETLDVDLLMQQLTKGQLNLGQLADFFSETLRKHCTPERDCDVFEMAKQLTTGFRSGNVDILVDGLVQLLTTIEAMRLDVTNHQINHLTLIQSFVSFQQTNFLRMIPTGDIDIYESYAWFDSYRIPDEITALCREWGIWKFFRAFVDLLRHSNREAPIPDTLQLDNERIADLRMKLLSAVNIHVCMTFFNIIDQTVISPKISASEGRIHASSQLHSDSNTIEHNRRVDHVRSTLHAIVDDYSNPDIDSSPPPTSSPLDFDPWKVAAPSLALEMLRKANGSLSNPYFEKSFIASLSNLSNPVFKESERVIVAQLGELVQEYVDAWQPLDSVALYKVAPVCPRGCKMHGKSIEFEPLDEIARVIAYLGFCTGMFGERSCTWLIPTSTPTTRVR</sequence>
<name>A0A177ACK6_9PEZI</name>
<dbReference type="InterPro" id="IPR008862">
    <property type="entry name" value="Tcp11"/>
</dbReference>
<dbReference type="PANTHER" id="PTHR12832">
    <property type="entry name" value="TESTIS-SPECIFIC PROTEIN PBS13 T-COMPLEX 11"/>
    <property type="match status" value="1"/>
</dbReference>
<evidence type="ECO:0000256" key="2">
    <source>
        <dbReference type="SAM" id="MobiDB-lite"/>
    </source>
</evidence>
<dbReference type="OrthoDB" id="276323at2759"/>
<dbReference type="EMBL" id="KV441393">
    <property type="protein sequence ID" value="OAF59807.1"/>
    <property type="molecule type" value="Genomic_DNA"/>
</dbReference>
<reference evidence="3" key="1">
    <citation type="submission" date="2016-03" db="EMBL/GenBank/DDBJ databases">
        <title>Updated assembly of Pseudogymnoascus destructans, the fungus causing white-nose syndrome of bats.</title>
        <authorList>
            <person name="Palmer J.M."/>
            <person name="Drees K.P."/>
            <person name="Foster J.T."/>
            <person name="Lindner D.L."/>
        </authorList>
    </citation>
    <scope>NUCLEOTIDE SEQUENCE [LARGE SCALE GENOMIC DNA]</scope>
    <source>
        <strain evidence="3">20631-21</strain>
    </source>
</reference>
<organism evidence="3">
    <name type="scientific">Pseudogymnoascus destructans</name>
    <dbReference type="NCBI Taxonomy" id="655981"/>
    <lineage>
        <taxon>Eukaryota</taxon>
        <taxon>Fungi</taxon>
        <taxon>Dikarya</taxon>
        <taxon>Ascomycota</taxon>
        <taxon>Pezizomycotina</taxon>
        <taxon>Leotiomycetes</taxon>
        <taxon>Thelebolales</taxon>
        <taxon>Thelebolaceae</taxon>
        <taxon>Pseudogymnoascus</taxon>
    </lineage>
</organism>
<dbReference type="AlphaFoldDB" id="A0A177ACK6"/>
<dbReference type="VEuPathDB" id="FungiDB:GMDG_06255"/>
<dbReference type="eggNOG" id="KOG1981">
    <property type="taxonomic scope" value="Eukaryota"/>
</dbReference>